<dbReference type="Pfam" id="PF15055">
    <property type="entry name" value="DMAC1_Dmo2"/>
    <property type="match status" value="1"/>
</dbReference>
<sequence length="79" mass="8345">MINKVQSILNNNDNKEQDKPYEDCLPCKITGSLAFTGLGGYALHQAKVVNKIPGKQGTAVGLGVAGVVFISAGLFRLVI</sequence>
<feature type="transmembrane region" description="Helical" evidence="2">
    <location>
        <begin position="59"/>
        <end position="78"/>
    </location>
</feature>
<gene>
    <name evidence="4" type="ORF">BCV72DRAFT_305408</name>
</gene>
<name>A0A1X0R3J4_RHIZD</name>
<dbReference type="VEuPathDB" id="FungiDB:BCV72DRAFT_305408"/>
<protein>
    <recommendedName>
        <fullName evidence="3">Distal membrane-arm assembly complex protein 1-like domain-containing protein</fullName>
    </recommendedName>
</protein>
<evidence type="ECO:0000256" key="2">
    <source>
        <dbReference type="SAM" id="Phobius"/>
    </source>
</evidence>
<dbReference type="OrthoDB" id="6604875at2759"/>
<accession>A0A1X0R3J4</accession>
<proteinExistence type="predicted"/>
<dbReference type="InterPro" id="IPR028036">
    <property type="entry name" value="DMAC1-like_dom"/>
</dbReference>
<evidence type="ECO:0000259" key="3">
    <source>
        <dbReference type="Pfam" id="PF15055"/>
    </source>
</evidence>
<organism evidence="4">
    <name type="scientific">Rhizopus microsporus var. microsporus</name>
    <dbReference type="NCBI Taxonomy" id="86635"/>
    <lineage>
        <taxon>Eukaryota</taxon>
        <taxon>Fungi</taxon>
        <taxon>Fungi incertae sedis</taxon>
        <taxon>Mucoromycota</taxon>
        <taxon>Mucoromycotina</taxon>
        <taxon>Mucoromycetes</taxon>
        <taxon>Mucorales</taxon>
        <taxon>Mucorineae</taxon>
        <taxon>Rhizopodaceae</taxon>
        <taxon>Rhizopus</taxon>
    </lineage>
</organism>
<reference evidence="4" key="1">
    <citation type="journal article" date="2016" name="Proc. Natl. Acad. Sci. U.S.A.">
        <title>Lipid metabolic changes in an early divergent fungus govern the establishment of a mutualistic symbiosis with endobacteria.</title>
        <authorList>
            <person name="Lastovetsky O.A."/>
            <person name="Gaspar M.L."/>
            <person name="Mondo S.J."/>
            <person name="LaButti K.M."/>
            <person name="Sandor L."/>
            <person name="Grigoriev I.V."/>
            <person name="Henry S.A."/>
            <person name="Pawlowska T.E."/>
        </authorList>
    </citation>
    <scope>NUCLEOTIDE SEQUENCE [LARGE SCALE GENOMIC DNA]</scope>
    <source>
        <strain evidence="4">ATCC 52814</strain>
    </source>
</reference>
<dbReference type="Proteomes" id="UP000242414">
    <property type="component" value="Unassembled WGS sequence"/>
</dbReference>
<evidence type="ECO:0000256" key="1">
    <source>
        <dbReference type="SAM" id="MobiDB-lite"/>
    </source>
</evidence>
<dbReference type="AlphaFoldDB" id="A0A1X0R3J4"/>
<feature type="region of interest" description="Disordered" evidence="1">
    <location>
        <begin position="1"/>
        <end position="20"/>
    </location>
</feature>
<feature type="domain" description="Distal membrane-arm assembly complex protein 1-like" evidence="3">
    <location>
        <begin position="23"/>
        <end position="70"/>
    </location>
</feature>
<feature type="compositionally biased region" description="Polar residues" evidence="1">
    <location>
        <begin position="1"/>
        <end position="12"/>
    </location>
</feature>
<keyword evidence="2" id="KW-0812">Transmembrane</keyword>
<evidence type="ECO:0000313" key="4">
    <source>
        <dbReference type="EMBL" id="ORE06589.1"/>
    </source>
</evidence>
<dbReference type="EMBL" id="KV921920">
    <property type="protein sequence ID" value="ORE06589.1"/>
    <property type="molecule type" value="Genomic_DNA"/>
</dbReference>
<keyword evidence="2" id="KW-1133">Transmembrane helix</keyword>
<keyword evidence="2" id="KW-0472">Membrane</keyword>